<gene>
    <name evidence="2" type="ORF">Rhe02_54510</name>
</gene>
<proteinExistence type="predicted"/>
<dbReference type="AlphaFoldDB" id="A0A8J3QCP3"/>
<dbReference type="InterPro" id="IPR036390">
    <property type="entry name" value="WH_DNA-bd_sf"/>
</dbReference>
<dbReference type="InterPro" id="IPR036388">
    <property type="entry name" value="WH-like_DNA-bd_sf"/>
</dbReference>
<feature type="region of interest" description="Disordered" evidence="1">
    <location>
        <begin position="93"/>
        <end position="182"/>
    </location>
</feature>
<dbReference type="Gene3D" id="1.10.10.10">
    <property type="entry name" value="Winged helix-like DNA-binding domain superfamily/Winged helix DNA-binding domain"/>
    <property type="match status" value="1"/>
</dbReference>
<evidence type="ECO:0000256" key="1">
    <source>
        <dbReference type="SAM" id="MobiDB-lite"/>
    </source>
</evidence>
<dbReference type="Pfam" id="PF13730">
    <property type="entry name" value="HTH_36"/>
    <property type="match status" value="1"/>
</dbReference>
<keyword evidence="3" id="KW-1185">Reference proteome</keyword>
<dbReference type="EMBL" id="BONY01000036">
    <property type="protein sequence ID" value="GIH07384.1"/>
    <property type="molecule type" value="Genomic_DNA"/>
</dbReference>
<dbReference type="RefSeq" id="WP_203911174.1">
    <property type="nucleotide sequence ID" value="NZ_BONY01000036.1"/>
</dbReference>
<feature type="compositionally biased region" description="Basic residues" evidence="1">
    <location>
        <begin position="161"/>
        <end position="172"/>
    </location>
</feature>
<accession>A0A8J3QCP3</accession>
<comment type="caution">
    <text evidence="2">The sequence shown here is derived from an EMBL/GenBank/DDBJ whole genome shotgun (WGS) entry which is preliminary data.</text>
</comment>
<sequence length="308" mass="34513">MPTKWAINKAVKASSLPSPSRLIMFALSDSADKDTAVVPEEHAPSLRQIAEWTGLGKATVARHLDLLEESGWLERERPSIEAARSEHAKTNYRLSIGHVSERDMPMSQSETCSDESMSQSGTSHVSERDKGMSQSGTVPLFPDHYQISPDHSSSENATTTKTKRRRRAKSKPKPPPDRPDVERICTHLADRVEANGSLRPTVTAKWRESARLLLDRDGRTEDQVMKAIDWCQANDFWRANVKSMPTLRKQYDTLRLHAKRPNGSASRNQLVQHNGMLLKPETVADLERRKRFEAIDAASTQQAIGGTK</sequence>
<reference evidence="2" key="1">
    <citation type="submission" date="2021-01" db="EMBL/GenBank/DDBJ databases">
        <title>Whole genome shotgun sequence of Rhizocola hellebori NBRC 109834.</title>
        <authorList>
            <person name="Komaki H."/>
            <person name="Tamura T."/>
        </authorList>
    </citation>
    <scope>NUCLEOTIDE SEQUENCE</scope>
    <source>
        <strain evidence="2">NBRC 109834</strain>
    </source>
</reference>
<name>A0A8J3QCP3_9ACTN</name>
<organism evidence="2 3">
    <name type="scientific">Rhizocola hellebori</name>
    <dbReference type="NCBI Taxonomy" id="1392758"/>
    <lineage>
        <taxon>Bacteria</taxon>
        <taxon>Bacillati</taxon>
        <taxon>Actinomycetota</taxon>
        <taxon>Actinomycetes</taxon>
        <taxon>Micromonosporales</taxon>
        <taxon>Micromonosporaceae</taxon>
        <taxon>Rhizocola</taxon>
    </lineage>
</organism>
<dbReference type="SUPFAM" id="SSF46785">
    <property type="entry name" value="Winged helix' DNA-binding domain"/>
    <property type="match status" value="1"/>
</dbReference>
<feature type="compositionally biased region" description="Polar residues" evidence="1">
    <location>
        <begin position="106"/>
        <end position="124"/>
    </location>
</feature>
<evidence type="ECO:0000313" key="3">
    <source>
        <dbReference type="Proteomes" id="UP000612899"/>
    </source>
</evidence>
<protein>
    <submittedName>
        <fullName evidence="2">Uncharacterized protein</fullName>
    </submittedName>
</protein>
<dbReference type="Proteomes" id="UP000612899">
    <property type="component" value="Unassembled WGS sequence"/>
</dbReference>
<evidence type="ECO:0000313" key="2">
    <source>
        <dbReference type="EMBL" id="GIH07384.1"/>
    </source>
</evidence>